<dbReference type="EMBL" id="SDWJ01000002">
    <property type="protein sequence ID" value="MVZ97876.1"/>
    <property type="molecule type" value="Genomic_DNA"/>
</dbReference>
<dbReference type="Proteomes" id="UP000471147">
    <property type="component" value="Unassembled WGS sequence"/>
</dbReference>
<name>A0A6I4M0P9_9SPHN</name>
<proteinExistence type="predicted"/>
<evidence type="ECO:0000256" key="1">
    <source>
        <dbReference type="SAM" id="Phobius"/>
    </source>
</evidence>
<comment type="caution">
    <text evidence="2">The sequence shown here is derived from an EMBL/GenBank/DDBJ whole genome shotgun (WGS) entry which is preliminary data.</text>
</comment>
<keyword evidence="1" id="KW-0812">Transmembrane</keyword>
<reference evidence="2 3" key="1">
    <citation type="submission" date="2019-01" db="EMBL/GenBank/DDBJ databases">
        <title>Sphingorhabdus lacus sp.nov., isolated from an oligotrophic freshwater lake.</title>
        <authorList>
            <person name="Park M."/>
        </authorList>
    </citation>
    <scope>NUCLEOTIDE SEQUENCE [LARGE SCALE GENOMIC DNA]</scope>
    <source>
        <strain evidence="2 3">IMCC26285</strain>
    </source>
</reference>
<feature type="transmembrane region" description="Helical" evidence="1">
    <location>
        <begin position="73"/>
        <end position="95"/>
    </location>
</feature>
<feature type="transmembrane region" description="Helical" evidence="1">
    <location>
        <begin position="210"/>
        <end position="229"/>
    </location>
</feature>
<dbReference type="RefSeq" id="WP_160353852.1">
    <property type="nucleotide sequence ID" value="NZ_SDWJ01000002.1"/>
</dbReference>
<keyword evidence="3" id="KW-1185">Reference proteome</keyword>
<feature type="transmembrane region" description="Helical" evidence="1">
    <location>
        <begin position="107"/>
        <end position="124"/>
    </location>
</feature>
<dbReference type="OrthoDB" id="885342at2"/>
<evidence type="ECO:0000313" key="2">
    <source>
        <dbReference type="EMBL" id="MVZ97876.1"/>
    </source>
</evidence>
<keyword evidence="1" id="KW-0472">Membrane</keyword>
<gene>
    <name evidence="2" type="ORF">EUU23_09160</name>
</gene>
<dbReference type="PANTHER" id="PTHR37314">
    <property type="entry name" value="SLR0142 PROTEIN"/>
    <property type="match status" value="1"/>
</dbReference>
<accession>A0A6I4M0P9</accession>
<dbReference type="AlphaFoldDB" id="A0A6I4M0P9"/>
<keyword evidence="1" id="KW-1133">Transmembrane helix</keyword>
<evidence type="ECO:0000313" key="3">
    <source>
        <dbReference type="Proteomes" id="UP000471147"/>
    </source>
</evidence>
<dbReference type="PANTHER" id="PTHR37314:SF4">
    <property type="entry name" value="UPF0700 TRANSMEMBRANE PROTEIN YOAK"/>
    <property type="match status" value="1"/>
</dbReference>
<dbReference type="Pfam" id="PF06912">
    <property type="entry name" value="DUF1275"/>
    <property type="match status" value="1"/>
</dbReference>
<feature type="transmembrane region" description="Helical" evidence="1">
    <location>
        <begin position="181"/>
        <end position="204"/>
    </location>
</feature>
<dbReference type="InterPro" id="IPR010699">
    <property type="entry name" value="DUF1275"/>
</dbReference>
<protein>
    <submittedName>
        <fullName evidence="2">DUF1275 domain-containing protein</fullName>
    </submittedName>
</protein>
<organism evidence="2 3">
    <name type="scientific">Sphingorhabdus profundilacus</name>
    <dbReference type="NCBI Taxonomy" id="2509718"/>
    <lineage>
        <taxon>Bacteria</taxon>
        <taxon>Pseudomonadati</taxon>
        <taxon>Pseudomonadota</taxon>
        <taxon>Alphaproteobacteria</taxon>
        <taxon>Sphingomonadales</taxon>
        <taxon>Sphingomonadaceae</taxon>
        <taxon>Sphingorhabdus</taxon>
    </lineage>
</organism>
<sequence>MTVSNGQEKPWGSSDRPVVTRLDRNARLLAIGFAAMAGMVDAIGFLSSGGFFLSFMSGNSTRLSVGIASGAPYVGMVASLLISFVLGVTGGSLIGRKGIISAAKRQALILAVMSALLFLAPLLVARDVPLLGLCLAAFCMGAENTLFERDGSVSFGLTYMTGALVKIGQGMATLISGGERLVWVPYLILWLGLVSGAAIGAALFNAFGIASLWLPSALAASFALALLFADRTAKP</sequence>
<feature type="transmembrane region" description="Helical" evidence="1">
    <location>
        <begin position="28"/>
        <end position="53"/>
    </location>
</feature>